<accession>A0ACB9J1E3</accession>
<gene>
    <name evidence="1" type="ORF">L1987_18292</name>
</gene>
<organism evidence="1 2">
    <name type="scientific">Smallanthus sonchifolius</name>
    <dbReference type="NCBI Taxonomy" id="185202"/>
    <lineage>
        <taxon>Eukaryota</taxon>
        <taxon>Viridiplantae</taxon>
        <taxon>Streptophyta</taxon>
        <taxon>Embryophyta</taxon>
        <taxon>Tracheophyta</taxon>
        <taxon>Spermatophyta</taxon>
        <taxon>Magnoliopsida</taxon>
        <taxon>eudicotyledons</taxon>
        <taxon>Gunneridae</taxon>
        <taxon>Pentapetalae</taxon>
        <taxon>asterids</taxon>
        <taxon>campanulids</taxon>
        <taxon>Asterales</taxon>
        <taxon>Asteraceae</taxon>
        <taxon>Asteroideae</taxon>
        <taxon>Heliantheae alliance</taxon>
        <taxon>Millerieae</taxon>
        <taxon>Smallanthus</taxon>
    </lineage>
</organism>
<dbReference type="EMBL" id="CM042023">
    <property type="protein sequence ID" value="KAI3813566.1"/>
    <property type="molecule type" value="Genomic_DNA"/>
</dbReference>
<dbReference type="Proteomes" id="UP001056120">
    <property type="component" value="Linkage Group LG06"/>
</dbReference>
<sequence>MGRSKDGRRKDFLLRRNELAKHFIQTNIEPKWMVLCLLPVLPPELRPIYHIDEDKLVTSDINEIYRRIIYLNNTLTDLLTLSIATPEELIISQEKLLQEVVDALLDNGICGQPMRDDYNRICKSLSGVIEGKEGRVRGTLLAISVTEGPYPRLDFSRLCDDDAMKNAGSSSK</sequence>
<reference evidence="2" key="1">
    <citation type="journal article" date="2022" name="Mol. Ecol. Resour.">
        <title>The genomes of chicory, endive, great burdock and yacon provide insights into Asteraceae palaeo-polyploidization history and plant inulin production.</title>
        <authorList>
            <person name="Fan W."/>
            <person name="Wang S."/>
            <person name="Wang H."/>
            <person name="Wang A."/>
            <person name="Jiang F."/>
            <person name="Liu H."/>
            <person name="Zhao H."/>
            <person name="Xu D."/>
            <person name="Zhang Y."/>
        </authorList>
    </citation>
    <scope>NUCLEOTIDE SEQUENCE [LARGE SCALE GENOMIC DNA]</scope>
    <source>
        <strain evidence="2">cv. Yunnan</strain>
    </source>
</reference>
<reference evidence="1 2" key="2">
    <citation type="journal article" date="2022" name="Mol. Ecol. Resour.">
        <title>The genomes of chicory, endive, great burdock and yacon provide insights into Asteraceae paleo-polyploidization history and plant inulin production.</title>
        <authorList>
            <person name="Fan W."/>
            <person name="Wang S."/>
            <person name="Wang H."/>
            <person name="Wang A."/>
            <person name="Jiang F."/>
            <person name="Liu H."/>
            <person name="Zhao H."/>
            <person name="Xu D."/>
            <person name="Zhang Y."/>
        </authorList>
    </citation>
    <scope>NUCLEOTIDE SEQUENCE [LARGE SCALE GENOMIC DNA]</scope>
    <source>
        <strain evidence="2">cv. Yunnan</strain>
        <tissue evidence="1">Leaves</tissue>
    </source>
</reference>
<protein>
    <submittedName>
        <fullName evidence="1">Uncharacterized protein</fullName>
    </submittedName>
</protein>
<proteinExistence type="predicted"/>
<evidence type="ECO:0000313" key="2">
    <source>
        <dbReference type="Proteomes" id="UP001056120"/>
    </source>
</evidence>
<keyword evidence="2" id="KW-1185">Reference proteome</keyword>
<comment type="caution">
    <text evidence="1">The sequence shown here is derived from an EMBL/GenBank/DDBJ whole genome shotgun (WGS) entry which is preliminary data.</text>
</comment>
<name>A0ACB9J1E3_9ASTR</name>
<evidence type="ECO:0000313" key="1">
    <source>
        <dbReference type="EMBL" id="KAI3813566.1"/>
    </source>
</evidence>